<proteinExistence type="predicted"/>
<reference evidence="4" key="1">
    <citation type="submission" date="2016-11" db="UniProtKB">
        <authorList>
            <consortium name="WormBaseParasite"/>
        </authorList>
    </citation>
    <scope>IDENTIFICATION</scope>
</reference>
<keyword evidence="2" id="KW-1133">Transmembrane helix</keyword>
<organism evidence="3 4">
    <name type="scientific">Heterorhabditis bacteriophora</name>
    <name type="common">Entomopathogenic nematode worm</name>
    <dbReference type="NCBI Taxonomy" id="37862"/>
    <lineage>
        <taxon>Eukaryota</taxon>
        <taxon>Metazoa</taxon>
        <taxon>Ecdysozoa</taxon>
        <taxon>Nematoda</taxon>
        <taxon>Chromadorea</taxon>
        <taxon>Rhabditida</taxon>
        <taxon>Rhabditina</taxon>
        <taxon>Rhabditomorpha</taxon>
        <taxon>Strongyloidea</taxon>
        <taxon>Heterorhabditidae</taxon>
        <taxon>Heterorhabditis</taxon>
    </lineage>
</organism>
<name>A0A1I7X3I7_HETBA</name>
<keyword evidence="2" id="KW-0472">Membrane</keyword>
<evidence type="ECO:0000256" key="1">
    <source>
        <dbReference type="SAM" id="MobiDB-lite"/>
    </source>
</evidence>
<keyword evidence="3" id="KW-1185">Reference proteome</keyword>
<evidence type="ECO:0000256" key="2">
    <source>
        <dbReference type="SAM" id="Phobius"/>
    </source>
</evidence>
<protein>
    <submittedName>
        <fullName evidence="4">Uncharacterized protein</fullName>
    </submittedName>
</protein>
<dbReference type="AlphaFoldDB" id="A0A1I7X3I7"/>
<feature type="region of interest" description="Disordered" evidence="1">
    <location>
        <begin position="1"/>
        <end position="24"/>
    </location>
</feature>
<sequence length="61" mass="6648">MFGTSSSFGSKPSSLFGNTSNTTTTNQATEDIAVSIVIIPFVQILQNVYPLFFIFFVNIGH</sequence>
<evidence type="ECO:0000313" key="3">
    <source>
        <dbReference type="Proteomes" id="UP000095283"/>
    </source>
</evidence>
<feature type="transmembrane region" description="Helical" evidence="2">
    <location>
        <begin position="32"/>
        <end position="57"/>
    </location>
</feature>
<keyword evidence="2" id="KW-0812">Transmembrane</keyword>
<evidence type="ECO:0000313" key="4">
    <source>
        <dbReference type="WBParaSite" id="Hba_12158"/>
    </source>
</evidence>
<dbReference type="Proteomes" id="UP000095283">
    <property type="component" value="Unplaced"/>
</dbReference>
<accession>A0A1I7X3I7</accession>
<dbReference type="WBParaSite" id="Hba_12158">
    <property type="protein sequence ID" value="Hba_12158"/>
    <property type="gene ID" value="Hba_12158"/>
</dbReference>